<proteinExistence type="predicted"/>
<protein>
    <submittedName>
        <fullName evidence="1">Uncharacterized protein</fullName>
    </submittedName>
</protein>
<keyword evidence="2" id="KW-1185">Reference proteome</keyword>
<dbReference type="AlphaFoldDB" id="A0A401TVK2"/>
<dbReference type="GO" id="GO:0031122">
    <property type="term" value="P:cytoplasmic microtubule organization"/>
    <property type="evidence" value="ECO:0007669"/>
    <property type="project" value="TreeGrafter"/>
</dbReference>
<dbReference type="GO" id="GO:0008017">
    <property type="term" value="F:microtubule binding"/>
    <property type="evidence" value="ECO:0007669"/>
    <property type="project" value="TreeGrafter"/>
</dbReference>
<organism evidence="1 2">
    <name type="scientific">Chiloscyllium punctatum</name>
    <name type="common">Brownbanded bambooshark</name>
    <name type="synonym">Hemiscyllium punctatum</name>
    <dbReference type="NCBI Taxonomy" id="137246"/>
    <lineage>
        <taxon>Eukaryota</taxon>
        <taxon>Metazoa</taxon>
        <taxon>Chordata</taxon>
        <taxon>Craniata</taxon>
        <taxon>Vertebrata</taxon>
        <taxon>Chondrichthyes</taxon>
        <taxon>Elasmobranchii</taxon>
        <taxon>Galeomorphii</taxon>
        <taxon>Galeoidea</taxon>
        <taxon>Orectolobiformes</taxon>
        <taxon>Hemiscylliidae</taxon>
        <taxon>Chiloscyllium</taxon>
    </lineage>
</organism>
<reference evidence="1 2" key="1">
    <citation type="journal article" date="2018" name="Nat. Ecol. Evol.">
        <title>Shark genomes provide insights into elasmobranch evolution and the origin of vertebrates.</title>
        <authorList>
            <person name="Hara Y"/>
            <person name="Yamaguchi K"/>
            <person name="Onimaru K"/>
            <person name="Kadota M"/>
            <person name="Koyanagi M"/>
            <person name="Keeley SD"/>
            <person name="Tatsumi K"/>
            <person name="Tanaka K"/>
            <person name="Motone F"/>
            <person name="Kageyama Y"/>
            <person name="Nozu R"/>
            <person name="Adachi N"/>
            <person name="Nishimura O"/>
            <person name="Nakagawa R"/>
            <person name="Tanegashima C"/>
            <person name="Kiyatake I"/>
            <person name="Matsumoto R"/>
            <person name="Murakumo K"/>
            <person name="Nishida K"/>
            <person name="Terakita A"/>
            <person name="Kuratani S"/>
            <person name="Sato K"/>
            <person name="Hyodo S Kuraku.S."/>
        </authorList>
    </citation>
    <scope>NUCLEOTIDE SEQUENCE [LARGE SCALE GENOMIC DNA]</scope>
</reference>
<dbReference type="GO" id="GO:0051959">
    <property type="term" value="F:dynein light intermediate chain binding"/>
    <property type="evidence" value="ECO:0007669"/>
    <property type="project" value="TreeGrafter"/>
</dbReference>
<sequence length="66" mass="7681">NRELVLEARAARTYRDEVDILREKATRVDRLQSEVKAYKERLNSIEFYRGKVEVGFNVGRGGVKPQ</sequence>
<dbReference type="PANTHER" id="PTHR18947:SF28">
    <property type="entry name" value="GIRDIN, ISOFORM A"/>
    <property type="match status" value="1"/>
</dbReference>
<evidence type="ECO:0000313" key="2">
    <source>
        <dbReference type="Proteomes" id="UP000287033"/>
    </source>
</evidence>
<evidence type="ECO:0000313" key="1">
    <source>
        <dbReference type="EMBL" id="GCC46673.1"/>
    </source>
</evidence>
<accession>A0A401TVK2</accession>
<feature type="non-terminal residue" evidence="1">
    <location>
        <position position="1"/>
    </location>
</feature>
<dbReference type="EMBL" id="BEZZ01196766">
    <property type="protein sequence ID" value="GCC46673.1"/>
    <property type="molecule type" value="Genomic_DNA"/>
</dbReference>
<dbReference type="OrthoDB" id="10254988at2759"/>
<dbReference type="PANTHER" id="PTHR18947">
    <property type="entry name" value="HOOK PROTEINS"/>
    <property type="match status" value="1"/>
</dbReference>
<dbReference type="STRING" id="137246.A0A401TVK2"/>
<comment type="caution">
    <text evidence="1">The sequence shown here is derived from an EMBL/GenBank/DDBJ whole genome shotgun (WGS) entry which is preliminary data.</text>
</comment>
<gene>
    <name evidence="1" type="ORF">chiPu_0030932</name>
</gene>
<name>A0A401TVK2_CHIPU</name>
<dbReference type="GO" id="GO:0005813">
    <property type="term" value="C:centrosome"/>
    <property type="evidence" value="ECO:0007669"/>
    <property type="project" value="TreeGrafter"/>
</dbReference>
<dbReference type="Proteomes" id="UP000287033">
    <property type="component" value="Unassembled WGS sequence"/>
</dbReference>
<dbReference type="GO" id="GO:0005737">
    <property type="term" value="C:cytoplasm"/>
    <property type="evidence" value="ECO:0007669"/>
    <property type="project" value="TreeGrafter"/>
</dbReference>
<dbReference type="GO" id="GO:0030705">
    <property type="term" value="P:cytoskeleton-dependent intracellular transport"/>
    <property type="evidence" value="ECO:0007669"/>
    <property type="project" value="TreeGrafter"/>
</dbReference>